<proteinExistence type="predicted"/>
<dbReference type="Gene3D" id="3.40.50.10070">
    <property type="entry name" value="TolB, N-terminal domain"/>
    <property type="match status" value="1"/>
</dbReference>
<dbReference type="SUPFAM" id="SSF48452">
    <property type="entry name" value="TPR-like"/>
    <property type="match status" value="1"/>
</dbReference>
<dbReference type="EMBL" id="JBHSGP010000014">
    <property type="protein sequence ID" value="MFC4722386.1"/>
    <property type="molecule type" value="Genomic_DNA"/>
</dbReference>
<reference evidence="3" key="1">
    <citation type="journal article" date="2019" name="Int. J. Syst. Evol. Microbiol.">
        <title>The Global Catalogue of Microorganisms (GCM) 10K type strain sequencing project: providing services to taxonomists for standard genome sequencing and annotation.</title>
        <authorList>
            <consortium name="The Broad Institute Genomics Platform"/>
            <consortium name="The Broad Institute Genome Sequencing Center for Infectious Disease"/>
            <person name="Wu L."/>
            <person name="Ma J."/>
        </authorList>
    </citation>
    <scope>NUCLEOTIDE SEQUENCE [LARGE SCALE GENOMIC DNA]</scope>
    <source>
        <strain evidence="3">CCUG 63682</strain>
    </source>
</reference>
<feature type="transmembrane region" description="Helical" evidence="1">
    <location>
        <begin position="46"/>
        <end position="68"/>
    </location>
</feature>
<comment type="caution">
    <text evidence="2">The sequence shown here is derived from an EMBL/GenBank/DDBJ whole genome shotgun (WGS) entry which is preliminary data.</text>
</comment>
<dbReference type="RefSeq" id="WP_387962847.1">
    <property type="nucleotide sequence ID" value="NZ_JBHSGP010000014.1"/>
</dbReference>
<sequence length="588" mass="66525">MDFNNFVKELKRRNVIKAALAYIVFSWVFIQVFSILLPTFEAPVYVMKLIVAGLMICFPIWLIFSWVYEITPDGIKKTINVTPETSIAPETSNRLNKIIIGALGIAIILLAINLFNDKNATTVTESGTNAKVDKSIAVLAFADMSQEKDQEYFSDGISEEILNLLAKIPDLKVISRTSSFSYKGKEQNIQKIGQELHVAHVLEGSIRKSGNTFRITVQLINVADGAHIWSETYDREMSDIFKVQDEIAGKVTQQLKATLLGVIASTPVNPEAYNLYLQAKQVRRQQSEESEKSAEILIRKSIAIDSSYAPAWGLLSRIIYNQIYRFTILPMSQENIATGMYAAKKTLLLDSKYAEGYAYLARFERTNWDFKASAANMTNALSLAPENPEVINEAAANAADLGKLKEALRLQLKMLELDPLNYFNYFNLGLHYYLLNDYKNAEKSIQSFLLYYPSTSTAYSQLSLVFLGQGENAKALEALEKEPDMFFKLYSKCKVMYAIGDQNEADAQLKKLIADWGDVAWPNIASVFAFRGERDNAFKWLDLAYENRDGSTLEILNYPEMVNLWGDPRWNKFINKLGLPKDHGFHMD</sequence>
<dbReference type="Gene3D" id="1.25.40.10">
    <property type="entry name" value="Tetratricopeptide repeat domain"/>
    <property type="match status" value="2"/>
</dbReference>
<evidence type="ECO:0000313" key="2">
    <source>
        <dbReference type="EMBL" id="MFC4722386.1"/>
    </source>
</evidence>
<dbReference type="Proteomes" id="UP001595953">
    <property type="component" value="Unassembled WGS sequence"/>
</dbReference>
<accession>A0ABV9N281</accession>
<keyword evidence="1" id="KW-0812">Transmembrane</keyword>
<gene>
    <name evidence="2" type="ORF">ACFO5O_08635</name>
</gene>
<dbReference type="InterPro" id="IPR011990">
    <property type="entry name" value="TPR-like_helical_dom_sf"/>
</dbReference>
<protein>
    <recommendedName>
        <fullName evidence="4">TolB amino-terminal domain-containing protein</fullName>
    </recommendedName>
</protein>
<feature type="transmembrane region" description="Helical" evidence="1">
    <location>
        <begin position="20"/>
        <end position="40"/>
    </location>
</feature>
<name>A0ABV9N281_9FLAO</name>
<feature type="transmembrane region" description="Helical" evidence="1">
    <location>
        <begin position="98"/>
        <end position="115"/>
    </location>
</feature>
<keyword evidence="1" id="KW-0472">Membrane</keyword>
<evidence type="ECO:0008006" key="4">
    <source>
        <dbReference type="Google" id="ProtNLM"/>
    </source>
</evidence>
<keyword evidence="3" id="KW-1185">Reference proteome</keyword>
<evidence type="ECO:0000313" key="3">
    <source>
        <dbReference type="Proteomes" id="UP001595953"/>
    </source>
</evidence>
<keyword evidence="1" id="KW-1133">Transmembrane helix</keyword>
<organism evidence="2 3">
    <name type="scientific">Geojedonia litorea</name>
    <dbReference type="NCBI Taxonomy" id="1268269"/>
    <lineage>
        <taxon>Bacteria</taxon>
        <taxon>Pseudomonadati</taxon>
        <taxon>Bacteroidota</taxon>
        <taxon>Flavobacteriia</taxon>
        <taxon>Flavobacteriales</taxon>
        <taxon>Flavobacteriaceae</taxon>
        <taxon>Geojedonia</taxon>
    </lineage>
</organism>
<evidence type="ECO:0000256" key="1">
    <source>
        <dbReference type="SAM" id="Phobius"/>
    </source>
</evidence>